<gene>
    <name evidence="2" type="ORF">P167DRAFT_569178</name>
</gene>
<reference evidence="2 3" key="1">
    <citation type="journal article" date="2018" name="Nat. Ecol. Evol.">
        <title>Pezizomycetes genomes reveal the molecular basis of ectomycorrhizal truffle lifestyle.</title>
        <authorList>
            <person name="Murat C."/>
            <person name="Payen T."/>
            <person name="Noel B."/>
            <person name="Kuo A."/>
            <person name="Morin E."/>
            <person name="Chen J."/>
            <person name="Kohler A."/>
            <person name="Krizsan K."/>
            <person name="Balestrini R."/>
            <person name="Da Silva C."/>
            <person name="Montanini B."/>
            <person name="Hainaut M."/>
            <person name="Levati E."/>
            <person name="Barry K.W."/>
            <person name="Belfiori B."/>
            <person name="Cichocki N."/>
            <person name="Clum A."/>
            <person name="Dockter R.B."/>
            <person name="Fauchery L."/>
            <person name="Guy J."/>
            <person name="Iotti M."/>
            <person name="Le Tacon F."/>
            <person name="Lindquist E.A."/>
            <person name="Lipzen A."/>
            <person name="Malagnac F."/>
            <person name="Mello A."/>
            <person name="Molinier V."/>
            <person name="Miyauchi S."/>
            <person name="Poulain J."/>
            <person name="Riccioni C."/>
            <person name="Rubini A."/>
            <person name="Sitrit Y."/>
            <person name="Splivallo R."/>
            <person name="Traeger S."/>
            <person name="Wang M."/>
            <person name="Zifcakova L."/>
            <person name="Wipf D."/>
            <person name="Zambonelli A."/>
            <person name="Paolocci F."/>
            <person name="Nowrousian M."/>
            <person name="Ottonello S."/>
            <person name="Baldrian P."/>
            <person name="Spatafora J.W."/>
            <person name="Henrissat B."/>
            <person name="Nagy L.G."/>
            <person name="Aury J.M."/>
            <person name="Wincker P."/>
            <person name="Grigoriev I.V."/>
            <person name="Bonfante P."/>
            <person name="Martin F.M."/>
        </authorList>
    </citation>
    <scope>NUCLEOTIDE SEQUENCE [LARGE SCALE GENOMIC DNA]</scope>
    <source>
        <strain evidence="2 3">CCBAS932</strain>
    </source>
</reference>
<feature type="transmembrane region" description="Helical" evidence="1">
    <location>
        <begin position="76"/>
        <end position="95"/>
    </location>
</feature>
<evidence type="ECO:0000256" key="1">
    <source>
        <dbReference type="SAM" id="Phobius"/>
    </source>
</evidence>
<dbReference type="OrthoDB" id="3248909at2759"/>
<proteinExistence type="predicted"/>
<dbReference type="PANTHER" id="PTHR37544:SF3">
    <property type="entry name" value="SPRAY"/>
    <property type="match status" value="1"/>
</dbReference>
<feature type="transmembrane region" description="Helical" evidence="1">
    <location>
        <begin position="597"/>
        <end position="617"/>
    </location>
</feature>
<feature type="transmembrane region" description="Helical" evidence="1">
    <location>
        <begin position="826"/>
        <end position="849"/>
    </location>
</feature>
<dbReference type="STRING" id="1392247.A0A3N4KAL5"/>
<accession>A0A3N4KAL5</accession>
<dbReference type="PANTHER" id="PTHR37544">
    <property type="entry name" value="SPRAY-RELATED"/>
    <property type="match status" value="1"/>
</dbReference>
<keyword evidence="1" id="KW-0812">Transmembrane</keyword>
<feature type="transmembrane region" description="Helical" evidence="1">
    <location>
        <begin position="720"/>
        <end position="747"/>
    </location>
</feature>
<protein>
    <submittedName>
        <fullName evidence="2">Uncharacterized protein</fullName>
    </submittedName>
</protein>
<dbReference type="InterPro" id="IPR021840">
    <property type="entry name" value="DUF3433"/>
</dbReference>
<keyword evidence="1" id="KW-1133">Transmembrane helix</keyword>
<dbReference type="InParanoid" id="A0A3N4KAL5"/>
<name>A0A3N4KAL5_9PEZI</name>
<evidence type="ECO:0000313" key="3">
    <source>
        <dbReference type="Proteomes" id="UP000277580"/>
    </source>
</evidence>
<feature type="transmembrane region" description="Helical" evidence="1">
    <location>
        <begin position="144"/>
        <end position="166"/>
    </location>
</feature>
<keyword evidence="1" id="KW-0472">Membrane</keyword>
<evidence type="ECO:0000313" key="2">
    <source>
        <dbReference type="EMBL" id="RPB06372.1"/>
    </source>
</evidence>
<dbReference type="EMBL" id="ML119398">
    <property type="protein sequence ID" value="RPB06372.1"/>
    <property type="molecule type" value="Genomic_DNA"/>
</dbReference>
<dbReference type="Proteomes" id="UP000277580">
    <property type="component" value="Unassembled WGS sequence"/>
</dbReference>
<organism evidence="2 3">
    <name type="scientific">Morchella conica CCBAS932</name>
    <dbReference type="NCBI Taxonomy" id="1392247"/>
    <lineage>
        <taxon>Eukaryota</taxon>
        <taxon>Fungi</taxon>
        <taxon>Dikarya</taxon>
        <taxon>Ascomycota</taxon>
        <taxon>Pezizomycotina</taxon>
        <taxon>Pezizomycetes</taxon>
        <taxon>Pezizales</taxon>
        <taxon>Morchellaceae</taxon>
        <taxon>Morchella</taxon>
    </lineage>
</organism>
<feature type="transmembrane region" description="Helical" evidence="1">
    <location>
        <begin position="767"/>
        <end position="790"/>
    </location>
</feature>
<feature type="non-terminal residue" evidence="2">
    <location>
        <position position="1171"/>
    </location>
</feature>
<keyword evidence="3" id="KW-1185">Reference proteome</keyword>
<dbReference type="AlphaFoldDB" id="A0A3N4KAL5"/>
<sequence>MPLFTRPTTNWRPLPLTPFFLAPFALLCLLLVLLLEVTLRACLPDGCPAFGAPSSNTTSDLSTYAQGYSPATTSFVYNYLPTIVTVSFGLLCALVHHDAMRMEPWFQMSLAEGAVAEESLLLAYSYMMPPSVPVAAWKNRHWTVFTASLLVLLSTTLLTPLTAGLFDTTALTFTSTSPTTHRLLRWTYHPGEDLDDASRSNATIGGYSSRHEYLAYTHGWLNGSLPPFTTATYALSPWATAESLLSANTTTTPSQEEQHWTGDTTLYEADLHCTEATRTPLEVPGVGLIGYNLTSPTAPYLSYPLWDPGLANATDYDLMGTISASIPAFDSWSYYKDRPRFQTGADWYVLADLPASLADPRTYTDAQRSVRLTTAVYVVAEAPAPISPGWDVKVVETPGKSLLPPRWTAVFCSPAYYAQRVRAVVAMPSGRVVSVTRVGTREEIPSANDTSVLGDLLWNLNSGLIRSTQDDPRYYDRNGKQIGLGQVPQDPADSGSHLVRRFGGTEGMMRVQAKNEDVVQNGFPAFALNSVRNETVEGLLEWERLAGVYRDALRLTFAMLCTDEWVRGRTEENATVVVERRSGVVRGYAASEGWARGLQGVLSVLAVLAGGLAVAVMRRRTELDGEPGSLGAALGVMERSEELRKMLSGVELHPMATVKRMLRISGRRYKLVLEEGVGPRVEVLEAGGVGEGVLVKLEDQEVDEREYREKDVWPVSRGSAITFITFFTVMLALVVVVCVLVGVDYGIPTPSPPTSIPYKILFTYTPTLLALLIEPLLVSLGSHLCMLAPYTPLLRGPTRASHSLSLDLDKSPPHFQLLRALRAKHWLIAALSAAILLSNVLAVALSALFTPDARVVTQDVTLQAPTSAALKGGFRGVKLLESHYTLYGTLSSSIAAPNWTTADAYILPFHLPPSSSSTTFSTLTSRTLSLSSAITCTPLPTSLITTTCYPTGTNGSALGPCLTSFTGGTSSGYITVSDPCWPTANTTTSNTNLATKPARYDSPAGDWLSWSAACPATFFAAWMQQPADPAAPGNYSAVVDAVVVKCSAADTAAWVTATVDSAGNVLSVADETPLGEEEMVALYGPDRDGVQGLMAGWLNASYVAAAENYFNLGLSWYNTHLAMLHPDVVASPAGGNLTHLPDVGGVAGALEDVVGRLYGTSLRLYAAEVFG</sequence>
<dbReference type="Pfam" id="PF11915">
    <property type="entry name" value="DUF3433"/>
    <property type="match status" value="2"/>
</dbReference>